<dbReference type="PANTHER" id="PTHR43479">
    <property type="entry name" value="ACREF/ENVCD OPERON REPRESSOR-RELATED"/>
    <property type="match status" value="1"/>
</dbReference>
<feature type="DNA-binding region" description="H-T-H motif" evidence="2">
    <location>
        <begin position="25"/>
        <end position="44"/>
    </location>
</feature>
<reference evidence="4 5" key="1">
    <citation type="submission" date="2014-09" db="EMBL/GenBank/DDBJ databases">
        <authorList>
            <person name="Hornung B.V."/>
        </authorList>
    </citation>
    <scope>NUCLEOTIDE SEQUENCE [LARGE SCALE GENOMIC DNA]</scope>
    <source>
        <strain evidence="4 5">FRIFI</strain>
    </source>
</reference>
<evidence type="ECO:0000256" key="2">
    <source>
        <dbReference type="PROSITE-ProRule" id="PRU00335"/>
    </source>
</evidence>
<dbReference type="SUPFAM" id="SSF46689">
    <property type="entry name" value="Homeodomain-like"/>
    <property type="match status" value="1"/>
</dbReference>
<protein>
    <submittedName>
        <fullName evidence="4">TetR-transcriptional regulator</fullName>
    </submittedName>
</protein>
<evidence type="ECO:0000313" key="4">
    <source>
        <dbReference type="EMBL" id="CEI73036.1"/>
    </source>
</evidence>
<dbReference type="AlphaFoldDB" id="A0A2P2BRQ6"/>
<evidence type="ECO:0000256" key="1">
    <source>
        <dbReference type="ARBA" id="ARBA00023125"/>
    </source>
</evidence>
<keyword evidence="1 2" id="KW-0238">DNA-binding</keyword>
<dbReference type="InterPro" id="IPR050624">
    <property type="entry name" value="HTH-type_Tx_Regulator"/>
</dbReference>
<sequence>MSSKQEVIMQVAQKCFNKQGLKYTSIDDIVKECKISKSTFYKYFATKEDLVWEMLIYSNKKFSNASILIDTDNTKTPHEKLKEKIKLVSDYLKYNYSFNAHILGEFSEIKGNSLIEIRNNLRSNIINCYKTPLILIYGEEITPFIWELLFVIDSLIHEFNLVMKMNKRNISEEYIFEFITRQIDLNIKNLRYNKSIINENIFYSIDEIGESNYKDSLKDVFLNVVYSIKECIKLNENEKLSEAITKIEEEFNLGNYNSLTMHAMIAYLEKQDSLKEYAAKLNRLISKLGDEIINGE</sequence>
<organism evidence="4 5">
    <name type="scientific">Romboutsia hominis</name>
    <dbReference type="NCBI Taxonomy" id="1507512"/>
    <lineage>
        <taxon>Bacteria</taxon>
        <taxon>Bacillati</taxon>
        <taxon>Bacillota</taxon>
        <taxon>Clostridia</taxon>
        <taxon>Peptostreptococcales</taxon>
        <taxon>Peptostreptococcaceae</taxon>
        <taxon>Romboutsia</taxon>
    </lineage>
</organism>
<dbReference type="Proteomes" id="UP000245695">
    <property type="component" value="Chromosome 1"/>
</dbReference>
<dbReference type="PROSITE" id="PS50977">
    <property type="entry name" value="HTH_TETR_2"/>
    <property type="match status" value="1"/>
</dbReference>
<gene>
    <name evidence="4" type="ORF">FRIFI_1502</name>
</gene>
<dbReference type="PRINTS" id="PR00455">
    <property type="entry name" value="HTHTETR"/>
</dbReference>
<evidence type="ECO:0000259" key="3">
    <source>
        <dbReference type="PROSITE" id="PS50977"/>
    </source>
</evidence>
<feature type="domain" description="HTH tetR-type" evidence="3">
    <location>
        <begin position="2"/>
        <end position="62"/>
    </location>
</feature>
<dbReference type="InterPro" id="IPR009057">
    <property type="entry name" value="Homeodomain-like_sf"/>
</dbReference>
<dbReference type="KEGG" id="rhom:FRIFI_1502"/>
<proteinExistence type="predicted"/>
<dbReference type="EMBL" id="LN650648">
    <property type="protein sequence ID" value="CEI73036.1"/>
    <property type="molecule type" value="Genomic_DNA"/>
</dbReference>
<dbReference type="Gene3D" id="1.10.357.10">
    <property type="entry name" value="Tetracycline Repressor, domain 2"/>
    <property type="match status" value="1"/>
</dbReference>
<dbReference type="RefSeq" id="WP_166505491.1">
    <property type="nucleotide sequence ID" value="NZ_JAKNTL010000007.1"/>
</dbReference>
<dbReference type="Pfam" id="PF00440">
    <property type="entry name" value="TetR_N"/>
    <property type="match status" value="1"/>
</dbReference>
<accession>A0A2P2BRQ6</accession>
<dbReference type="InterPro" id="IPR001647">
    <property type="entry name" value="HTH_TetR"/>
</dbReference>
<dbReference type="PANTHER" id="PTHR43479:SF22">
    <property type="entry name" value="TRANSCRIPTIONAL REGULATOR, TETR FAMILY"/>
    <property type="match status" value="1"/>
</dbReference>
<keyword evidence="5" id="KW-1185">Reference proteome</keyword>
<dbReference type="GO" id="GO:0003677">
    <property type="term" value="F:DNA binding"/>
    <property type="evidence" value="ECO:0007669"/>
    <property type="project" value="UniProtKB-UniRule"/>
</dbReference>
<name>A0A2P2BRQ6_9FIRM</name>
<evidence type="ECO:0000313" key="5">
    <source>
        <dbReference type="Proteomes" id="UP000245695"/>
    </source>
</evidence>